<organism evidence="1 2">
    <name type="scientific">Sporanaerobium hydrogeniformans</name>
    <dbReference type="NCBI Taxonomy" id="3072179"/>
    <lineage>
        <taxon>Bacteria</taxon>
        <taxon>Bacillati</taxon>
        <taxon>Bacillota</taxon>
        <taxon>Clostridia</taxon>
        <taxon>Lachnospirales</taxon>
        <taxon>Lachnospiraceae</taxon>
        <taxon>Sporanaerobium</taxon>
    </lineage>
</organism>
<evidence type="ECO:0000313" key="2">
    <source>
        <dbReference type="Proteomes" id="UP000224460"/>
    </source>
</evidence>
<name>A0AC61D9V7_9FIRM</name>
<gene>
    <name evidence="1" type="ORF">CS063_13470</name>
</gene>
<dbReference type="Proteomes" id="UP000224460">
    <property type="component" value="Unassembled WGS sequence"/>
</dbReference>
<proteinExistence type="predicted"/>
<comment type="caution">
    <text evidence="1">The sequence shown here is derived from an EMBL/GenBank/DDBJ whole genome shotgun (WGS) entry which is preliminary data.</text>
</comment>
<evidence type="ECO:0000313" key="1">
    <source>
        <dbReference type="EMBL" id="PHV69843.1"/>
    </source>
</evidence>
<sequence>MDISSLQFSTHYTQQLLEQTATEQNKDFKKMLNEAITKEDDKELKEACVAMESYMLSMIMKQMKSAFLSEENSLVPKGDYEKMFEDYQINAQCENMAKVGGIGLADMMYKQMKASYGSQGVTNTQASTFQSES</sequence>
<protein>
    <submittedName>
        <fullName evidence="1">Uncharacterized protein</fullName>
    </submittedName>
</protein>
<dbReference type="EMBL" id="PEDL01000017">
    <property type="protein sequence ID" value="PHV69843.1"/>
    <property type="molecule type" value="Genomic_DNA"/>
</dbReference>
<accession>A0AC61D9V7</accession>
<reference evidence="1" key="1">
    <citation type="submission" date="2017-10" db="EMBL/GenBank/DDBJ databases">
        <title>Genome sequence of cellulolytic Lachnospiraceae bacterium XHS1971 isolated from hotspring sediment.</title>
        <authorList>
            <person name="Vasudevan G."/>
            <person name="Joshi A.J."/>
            <person name="Hivarkar S."/>
            <person name="Lanjekar V.B."/>
            <person name="Dhakephalkar P.K."/>
            <person name="Dagar S."/>
        </authorList>
    </citation>
    <scope>NUCLEOTIDE SEQUENCE</scope>
    <source>
        <strain evidence="1">XHS1971</strain>
    </source>
</reference>
<keyword evidence="2" id="KW-1185">Reference proteome</keyword>